<evidence type="ECO:0000313" key="3">
    <source>
        <dbReference type="EMBL" id="MFC5722671.1"/>
    </source>
</evidence>
<dbReference type="RefSeq" id="WP_390318309.1">
    <property type="nucleotide sequence ID" value="NZ_JBHSPB010000013.1"/>
</dbReference>
<gene>
    <name evidence="3" type="ORF">ACFP1Z_21100</name>
</gene>
<dbReference type="EMBL" id="JBHSPB010000013">
    <property type="protein sequence ID" value="MFC5722671.1"/>
    <property type="molecule type" value="Genomic_DNA"/>
</dbReference>
<organism evidence="3 4">
    <name type="scientific">Streptomyces gamaensis</name>
    <dbReference type="NCBI Taxonomy" id="1763542"/>
    <lineage>
        <taxon>Bacteria</taxon>
        <taxon>Bacillati</taxon>
        <taxon>Actinomycetota</taxon>
        <taxon>Actinomycetes</taxon>
        <taxon>Kitasatosporales</taxon>
        <taxon>Streptomycetaceae</taxon>
        <taxon>Streptomyces</taxon>
    </lineage>
</organism>
<feature type="transmembrane region" description="Helical" evidence="2">
    <location>
        <begin position="293"/>
        <end position="315"/>
    </location>
</feature>
<dbReference type="Pfam" id="PF24400">
    <property type="entry name" value="DUF7544"/>
    <property type="match status" value="1"/>
</dbReference>
<reference evidence="4" key="1">
    <citation type="journal article" date="2019" name="Int. J. Syst. Evol. Microbiol.">
        <title>The Global Catalogue of Microorganisms (GCM) 10K type strain sequencing project: providing services to taxonomists for standard genome sequencing and annotation.</title>
        <authorList>
            <consortium name="The Broad Institute Genomics Platform"/>
            <consortium name="The Broad Institute Genome Sequencing Center for Infectious Disease"/>
            <person name="Wu L."/>
            <person name="Ma J."/>
        </authorList>
    </citation>
    <scope>NUCLEOTIDE SEQUENCE [LARGE SCALE GENOMIC DNA]</scope>
    <source>
        <strain evidence="4">CGMCC 4.7304</strain>
    </source>
</reference>
<dbReference type="InterPro" id="IPR055966">
    <property type="entry name" value="DUF7544"/>
</dbReference>
<feature type="transmembrane region" description="Helical" evidence="2">
    <location>
        <begin position="156"/>
        <end position="189"/>
    </location>
</feature>
<evidence type="ECO:0008006" key="5">
    <source>
        <dbReference type="Google" id="ProtNLM"/>
    </source>
</evidence>
<keyword evidence="2" id="KW-0812">Transmembrane</keyword>
<feature type="compositionally biased region" description="Polar residues" evidence="1">
    <location>
        <begin position="33"/>
        <end position="42"/>
    </location>
</feature>
<dbReference type="Proteomes" id="UP001596083">
    <property type="component" value="Unassembled WGS sequence"/>
</dbReference>
<feature type="transmembrane region" description="Helical" evidence="2">
    <location>
        <begin position="242"/>
        <end position="263"/>
    </location>
</feature>
<comment type="caution">
    <text evidence="3">The sequence shown here is derived from an EMBL/GenBank/DDBJ whole genome shotgun (WGS) entry which is preliminary data.</text>
</comment>
<evidence type="ECO:0000256" key="1">
    <source>
        <dbReference type="SAM" id="MobiDB-lite"/>
    </source>
</evidence>
<keyword evidence="2" id="KW-0472">Membrane</keyword>
<dbReference type="PANTHER" id="PTHR33133:SF1">
    <property type="entry name" value="EXPRESSED PROTEIN-RELATED"/>
    <property type="match status" value="1"/>
</dbReference>
<keyword evidence="2" id="KW-1133">Transmembrane helix</keyword>
<feature type="transmembrane region" description="Helical" evidence="2">
    <location>
        <begin position="113"/>
        <end position="136"/>
    </location>
</feature>
<sequence length="387" mass="39690">MNDTPGRTPPGPSSDEQQPSAPEQSTGRDEAVRSSQWAQQQPPGGHWSTQPTAPPPPRQRARADSGPRQPRGGQGRPAPQPAPRPGVIPLRPLGAGEIVEGAFRAARAHWRTAFGVSLAVAVGTQGLATAAQGLWFRDAPGLESLQNSNPDPGEIGSAMAALGVTALIGLVGSIVATAMLTVVVSRAVLGRPITMAEAWRDARPQLGRMCGLLLLVPALIAGILAVGLGCGLLATAAGAGSAGAALTALGGLAALAGGVWLWIRYSLAAPALMLEKQGVVASMKRSAKLVRGAWGRVFGIQLLTVLMTFVVSSIVQLPFTLGQLLIAVNGSSGDAFGWPTLITIGIAATISSALTLPVTAGVTALLYVDQRIRRESLDVELARAAGE</sequence>
<accession>A0ABW0Z5T9</accession>
<keyword evidence="4" id="KW-1185">Reference proteome</keyword>
<proteinExistence type="predicted"/>
<feature type="compositionally biased region" description="Polar residues" evidence="1">
    <location>
        <begin position="14"/>
        <end position="25"/>
    </location>
</feature>
<protein>
    <recommendedName>
        <fullName evidence="5">Glycerophosphoryl diester phosphodiesterase membrane domain-containing protein</fullName>
    </recommendedName>
</protein>
<dbReference type="PANTHER" id="PTHR33133">
    <property type="entry name" value="OS08G0107100 PROTEIN-RELATED"/>
    <property type="match status" value="1"/>
</dbReference>
<feature type="transmembrane region" description="Helical" evidence="2">
    <location>
        <begin position="335"/>
        <end position="368"/>
    </location>
</feature>
<evidence type="ECO:0000313" key="4">
    <source>
        <dbReference type="Proteomes" id="UP001596083"/>
    </source>
</evidence>
<feature type="transmembrane region" description="Helical" evidence="2">
    <location>
        <begin position="210"/>
        <end position="236"/>
    </location>
</feature>
<evidence type="ECO:0000256" key="2">
    <source>
        <dbReference type="SAM" id="Phobius"/>
    </source>
</evidence>
<feature type="region of interest" description="Disordered" evidence="1">
    <location>
        <begin position="1"/>
        <end position="90"/>
    </location>
</feature>
<name>A0ABW0Z5T9_9ACTN</name>